<accession>A0A4Y7J9M0</accession>
<organism evidence="1 2">
    <name type="scientific">Papaver somniferum</name>
    <name type="common">Opium poppy</name>
    <dbReference type="NCBI Taxonomy" id="3469"/>
    <lineage>
        <taxon>Eukaryota</taxon>
        <taxon>Viridiplantae</taxon>
        <taxon>Streptophyta</taxon>
        <taxon>Embryophyta</taxon>
        <taxon>Tracheophyta</taxon>
        <taxon>Spermatophyta</taxon>
        <taxon>Magnoliopsida</taxon>
        <taxon>Ranunculales</taxon>
        <taxon>Papaveraceae</taxon>
        <taxon>Papaveroideae</taxon>
        <taxon>Papaver</taxon>
    </lineage>
</organism>
<evidence type="ECO:0000313" key="2">
    <source>
        <dbReference type="Proteomes" id="UP000316621"/>
    </source>
</evidence>
<dbReference type="STRING" id="3469.A0A4Y7J9M0"/>
<protein>
    <submittedName>
        <fullName evidence="1">Uncharacterized protein</fullName>
    </submittedName>
</protein>
<name>A0A4Y7J9M0_PAPSO</name>
<dbReference type="EMBL" id="CM010718">
    <property type="protein sequence ID" value="RZC57186.1"/>
    <property type="molecule type" value="Genomic_DNA"/>
</dbReference>
<dbReference type="AlphaFoldDB" id="A0A4Y7J9M0"/>
<proteinExistence type="predicted"/>
<sequence length="155" mass="18146">MFQIQEWYETELDEEPLPLLKLFFTISFRHYSEGSENTEALYNAVRDDFTEKGMIFALDKQRNVVCWAGLRSITSCIVKKVLCHWCLKRNPFTEKEVCIVCNAKYCSGCVLKVINFYWLHPFTAMELIALPDPVRQLHHFSLVILWCLAVASFNK</sequence>
<gene>
    <name evidence="1" type="ORF">C5167_004492</name>
</gene>
<feature type="non-terminal residue" evidence="1">
    <location>
        <position position="155"/>
    </location>
</feature>
<reference evidence="1 2" key="1">
    <citation type="journal article" date="2018" name="Science">
        <title>The opium poppy genome and morphinan production.</title>
        <authorList>
            <person name="Guo L."/>
            <person name="Winzer T."/>
            <person name="Yang X."/>
            <person name="Li Y."/>
            <person name="Ning Z."/>
            <person name="He Z."/>
            <person name="Teodor R."/>
            <person name="Lu Y."/>
            <person name="Bowser T.A."/>
            <person name="Graham I.A."/>
            <person name="Ye K."/>
        </authorList>
    </citation>
    <scope>NUCLEOTIDE SEQUENCE [LARGE SCALE GENOMIC DNA]</scope>
    <source>
        <strain evidence="2">cv. HN1</strain>
        <tissue evidence="1">Leaves</tissue>
    </source>
</reference>
<dbReference type="Proteomes" id="UP000316621">
    <property type="component" value="Chromosome 4"/>
</dbReference>
<evidence type="ECO:0000313" key="1">
    <source>
        <dbReference type="EMBL" id="RZC57186.1"/>
    </source>
</evidence>
<dbReference type="Gramene" id="RZC57186">
    <property type="protein sequence ID" value="RZC57186"/>
    <property type="gene ID" value="C5167_004492"/>
</dbReference>
<keyword evidence="2" id="KW-1185">Reference proteome</keyword>